<dbReference type="Gene3D" id="1.10.510.10">
    <property type="entry name" value="Transferase(Phosphotransferase) domain 1"/>
    <property type="match status" value="1"/>
</dbReference>
<dbReference type="Proteomes" id="UP000033647">
    <property type="component" value="Unassembled WGS sequence"/>
</dbReference>
<dbReference type="OrthoDB" id="74764at2759"/>
<feature type="binding site" evidence="3">
    <location>
        <position position="195"/>
    </location>
    <ligand>
        <name>ATP</name>
        <dbReference type="ChEBI" id="CHEBI:30616"/>
    </ligand>
</feature>
<sequence length="611" mass="69112">MQYDASSNMTSSYPHQQDHIASLIFESSAQPGIGEPYTLLGNREFDIGRHHVFEALNIDDRSISNHHLRFRCIIFGDTDEGYVPPMIYMTVLSNNAILLRRYGLDGPDGGMTVSKGSPDVLLNSEDRIQLTQSISITLRSFLEQTEAAPLGRTREAEAALFANHFKLTRRILGMGAYASVRVAIKPDTGRQYACKIVRAPEKNVNGIPDKTSREYNVLKDLSHPNIVSLEKVLRTTYSIYIFQELITGGDLMSYLCMHDGCLEEPEAAMISKQLLEAVEYLHLHNVVHRDIKPENILMASWRMGARVVLTDFGQSRSLADVERAAKHVGAFRMHTQVGTHGYTAPEVHLRMRKAIQDGCGYSKAIDVWSIGCVTAMMLHKVPESPKFCQYHPSDFEMSQTDDRFHILDDPKTWGHISSKAKGFIKGCLAPREADRLTASEGLAHKWFTSLHHRSEFEAAYERAVADWKPRPHYANIVEFIDTGHIRNEEAVRSHHFEPALPRPGSEPRSTDQADMIARWRADEVHASPAAFVNYTASEYEEESLNLRRLSLQPPATAQPESASYPQIEDSQDEFRDAYIDHDMQFDLESQLYQASQNQAINRRALTTHGHY</sequence>
<dbReference type="SUPFAM" id="SSF56112">
    <property type="entry name" value="Protein kinase-like (PK-like)"/>
    <property type="match status" value="1"/>
</dbReference>
<dbReference type="InterPro" id="IPR017441">
    <property type="entry name" value="Protein_kinase_ATP_BS"/>
</dbReference>
<dbReference type="InterPro" id="IPR000719">
    <property type="entry name" value="Prot_kinase_dom"/>
</dbReference>
<dbReference type="PANTHER" id="PTHR24347">
    <property type="entry name" value="SERINE/THREONINE-PROTEIN KINASE"/>
    <property type="match status" value="1"/>
</dbReference>
<dbReference type="STRING" id="1047168.A0A0F4GNU8"/>
<keyword evidence="2 3" id="KW-0067">ATP-binding</keyword>
<dbReference type="InterPro" id="IPR011009">
    <property type="entry name" value="Kinase-like_dom_sf"/>
</dbReference>
<dbReference type="SMART" id="SM00220">
    <property type="entry name" value="S_TKc"/>
    <property type="match status" value="1"/>
</dbReference>
<dbReference type="GO" id="GO:0004672">
    <property type="term" value="F:protein kinase activity"/>
    <property type="evidence" value="ECO:0007669"/>
    <property type="project" value="InterPro"/>
</dbReference>
<dbReference type="Pfam" id="PF00069">
    <property type="entry name" value="Pkinase"/>
    <property type="match status" value="1"/>
</dbReference>
<evidence type="ECO:0000313" key="5">
    <source>
        <dbReference type="EMBL" id="KJX97880.1"/>
    </source>
</evidence>
<keyword evidence="6" id="KW-1185">Reference proteome</keyword>
<dbReference type="GO" id="GO:0005524">
    <property type="term" value="F:ATP binding"/>
    <property type="evidence" value="ECO:0007669"/>
    <property type="project" value="UniProtKB-UniRule"/>
</dbReference>
<evidence type="ECO:0000256" key="3">
    <source>
        <dbReference type="PROSITE-ProRule" id="PRU10141"/>
    </source>
</evidence>
<proteinExistence type="predicted"/>
<organism evidence="5 6">
    <name type="scientific">Zymoseptoria brevis</name>
    <dbReference type="NCBI Taxonomy" id="1047168"/>
    <lineage>
        <taxon>Eukaryota</taxon>
        <taxon>Fungi</taxon>
        <taxon>Dikarya</taxon>
        <taxon>Ascomycota</taxon>
        <taxon>Pezizomycotina</taxon>
        <taxon>Dothideomycetes</taxon>
        <taxon>Dothideomycetidae</taxon>
        <taxon>Mycosphaerellales</taxon>
        <taxon>Mycosphaerellaceae</taxon>
        <taxon>Zymoseptoria</taxon>
    </lineage>
</organism>
<dbReference type="Gene3D" id="2.60.200.20">
    <property type="match status" value="1"/>
</dbReference>
<comment type="caution">
    <text evidence="5">The sequence shown here is derived from an EMBL/GenBank/DDBJ whole genome shotgun (WGS) entry which is preliminary data.</text>
</comment>
<dbReference type="PROSITE" id="PS50011">
    <property type="entry name" value="PROTEIN_KINASE_DOM"/>
    <property type="match status" value="1"/>
</dbReference>
<evidence type="ECO:0000259" key="4">
    <source>
        <dbReference type="PROSITE" id="PS50011"/>
    </source>
</evidence>
<evidence type="ECO:0000313" key="6">
    <source>
        <dbReference type="Proteomes" id="UP000033647"/>
    </source>
</evidence>
<evidence type="ECO:0000256" key="1">
    <source>
        <dbReference type="ARBA" id="ARBA00022741"/>
    </source>
</evidence>
<dbReference type="PROSITE" id="PS00108">
    <property type="entry name" value="PROTEIN_KINASE_ST"/>
    <property type="match status" value="1"/>
</dbReference>
<name>A0A0F4GNU8_9PEZI</name>
<protein>
    <recommendedName>
        <fullName evidence="4">Protein kinase domain-containing protein</fullName>
    </recommendedName>
</protein>
<dbReference type="EMBL" id="LAFY01000446">
    <property type="protein sequence ID" value="KJX97880.1"/>
    <property type="molecule type" value="Genomic_DNA"/>
</dbReference>
<dbReference type="Gene3D" id="3.30.200.20">
    <property type="entry name" value="Phosphorylase Kinase, domain 1"/>
    <property type="match status" value="1"/>
</dbReference>
<keyword evidence="1 3" id="KW-0547">Nucleotide-binding</keyword>
<accession>A0A0F4GNU8</accession>
<dbReference type="AlphaFoldDB" id="A0A0F4GNU8"/>
<gene>
    <name evidence="5" type="ORF">TI39_contig454g00002</name>
</gene>
<dbReference type="InterPro" id="IPR008271">
    <property type="entry name" value="Ser/Thr_kinase_AS"/>
</dbReference>
<reference evidence="5 6" key="1">
    <citation type="submission" date="2015-03" db="EMBL/GenBank/DDBJ databases">
        <title>RNA-seq based gene annotation and comparative genomics of four Zymoseptoria species reveal species-specific pathogenicity related genes and transposable element activity.</title>
        <authorList>
            <person name="Grandaubert J."/>
            <person name="Bhattacharyya A."/>
            <person name="Stukenbrock E.H."/>
        </authorList>
    </citation>
    <scope>NUCLEOTIDE SEQUENCE [LARGE SCALE GENOMIC DNA]</scope>
    <source>
        <strain evidence="5 6">Zb18110</strain>
    </source>
</reference>
<feature type="domain" description="Protein kinase" evidence="4">
    <location>
        <begin position="166"/>
        <end position="447"/>
    </location>
</feature>
<evidence type="ECO:0000256" key="2">
    <source>
        <dbReference type="ARBA" id="ARBA00022840"/>
    </source>
</evidence>
<dbReference type="PROSITE" id="PS00107">
    <property type="entry name" value="PROTEIN_KINASE_ATP"/>
    <property type="match status" value="1"/>
</dbReference>